<dbReference type="SUPFAM" id="SSF50978">
    <property type="entry name" value="WD40 repeat-like"/>
    <property type="match status" value="1"/>
</dbReference>
<organism evidence="4 5">
    <name type="scientific">Ganoderma sinense ZZ0214-1</name>
    <dbReference type="NCBI Taxonomy" id="1077348"/>
    <lineage>
        <taxon>Eukaryota</taxon>
        <taxon>Fungi</taxon>
        <taxon>Dikarya</taxon>
        <taxon>Basidiomycota</taxon>
        <taxon>Agaricomycotina</taxon>
        <taxon>Agaricomycetes</taxon>
        <taxon>Polyporales</taxon>
        <taxon>Polyporaceae</taxon>
        <taxon>Ganoderma</taxon>
    </lineage>
</organism>
<dbReference type="OrthoDB" id="2752061at2759"/>
<evidence type="ECO:0000256" key="1">
    <source>
        <dbReference type="ARBA" id="ARBA00022574"/>
    </source>
</evidence>
<keyword evidence="1 3" id="KW-0853">WD repeat</keyword>
<keyword evidence="2" id="KW-0677">Repeat</keyword>
<reference evidence="4 5" key="1">
    <citation type="journal article" date="2015" name="Sci. Rep.">
        <title>Chromosome-level genome map provides insights into diverse defense mechanisms in the medicinal fungus Ganoderma sinense.</title>
        <authorList>
            <person name="Zhu Y."/>
            <person name="Xu J."/>
            <person name="Sun C."/>
            <person name="Zhou S."/>
            <person name="Xu H."/>
            <person name="Nelson D.R."/>
            <person name="Qian J."/>
            <person name="Song J."/>
            <person name="Luo H."/>
            <person name="Xiang L."/>
            <person name="Li Y."/>
            <person name="Xu Z."/>
            <person name="Ji A."/>
            <person name="Wang L."/>
            <person name="Lu S."/>
            <person name="Hayward A."/>
            <person name="Sun W."/>
            <person name="Li X."/>
            <person name="Schwartz D.C."/>
            <person name="Wang Y."/>
            <person name="Chen S."/>
        </authorList>
    </citation>
    <scope>NUCLEOTIDE SEQUENCE [LARGE SCALE GENOMIC DNA]</scope>
    <source>
        <strain evidence="4 5">ZZ0214-1</strain>
    </source>
</reference>
<sequence>MSSTSLRYEQAHSEQNHDVGVASLAFSMHGTFLATAGLDGKVCVWDVEARQLFRTFVGKTAVLALAWLPNGEDTILVGYQDGNVTILSMTSFQDVVAVSYMNHGVA</sequence>
<feature type="repeat" description="WD" evidence="3">
    <location>
        <begin position="14"/>
        <end position="55"/>
    </location>
</feature>
<protein>
    <submittedName>
        <fullName evidence="4">Uncharacterized protein</fullName>
    </submittedName>
</protein>
<dbReference type="AlphaFoldDB" id="A0A2G8SR17"/>
<comment type="caution">
    <text evidence="4">The sequence shown here is derived from an EMBL/GenBank/DDBJ whole genome shotgun (WGS) entry which is preliminary data.</text>
</comment>
<accession>A0A2G8SR17</accession>
<dbReference type="EMBL" id="AYKW01000002">
    <property type="protein sequence ID" value="PIL36028.1"/>
    <property type="molecule type" value="Genomic_DNA"/>
</dbReference>
<keyword evidence="5" id="KW-1185">Reference proteome</keyword>
<dbReference type="PROSITE" id="PS50082">
    <property type="entry name" value="WD_REPEATS_2"/>
    <property type="match status" value="1"/>
</dbReference>
<dbReference type="PANTHER" id="PTHR19857">
    <property type="entry name" value="MITOCHONDRIAL DIVISION PROTEIN 1-RELATED"/>
    <property type="match status" value="1"/>
</dbReference>
<evidence type="ECO:0000256" key="2">
    <source>
        <dbReference type="ARBA" id="ARBA00022737"/>
    </source>
</evidence>
<dbReference type="InterPro" id="IPR015943">
    <property type="entry name" value="WD40/YVTN_repeat-like_dom_sf"/>
</dbReference>
<dbReference type="PROSITE" id="PS00678">
    <property type="entry name" value="WD_REPEATS_1"/>
    <property type="match status" value="1"/>
</dbReference>
<evidence type="ECO:0000313" key="5">
    <source>
        <dbReference type="Proteomes" id="UP000230002"/>
    </source>
</evidence>
<dbReference type="InterPro" id="IPR036322">
    <property type="entry name" value="WD40_repeat_dom_sf"/>
</dbReference>
<dbReference type="InterPro" id="IPR051179">
    <property type="entry name" value="WD_repeat_multifunction"/>
</dbReference>
<evidence type="ECO:0000256" key="3">
    <source>
        <dbReference type="PROSITE-ProRule" id="PRU00221"/>
    </source>
</evidence>
<dbReference type="InterPro" id="IPR019775">
    <property type="entry name" value="WD40_repeat_CS"/>
</dbReference>
<proteinExistence type="predicted"/>
<dbReference type="Pfam" id="PF00400">
    <property type="entry name" value="WD40"/>
    <property type="match status" value="1"/>
</dbReference>
<gene>
    <name evidence="4" type="ORF">GSI_01688</name>
</gene>
<dbReference type="InterPro" id="IPR001680">
    <property type="entry name" value="WD40_rpt"/>
</dbReference>
<name>A0A2G8SR17_9APHY</name>
<dbReference type="Proteomes" id="UP000230002">
    <property type="component" value="Unassembled WGS sequence"/>
</dbReference>
<dbReference type="PROSITE" id="PS50294">
    <property type="entry name" value="WD_REPEATS_REGION"/>
    <property type="match status" value="1"/>
</dbReference>
<dbReference type="PANTHER" id="PTHR19857:SF8">
    <property type="entry name" value="ANGIO-ASSOCIATED MIGRATORY CELL PROTEIN"/>
    <property type="match status" value="1"/>
</dbReference>
<dbReference type="SMART" id="SM00320">
    <property type="entry name" value="WD40"/>
    <property type="match status" value="2"/>
</dbReference>
<evidence type="ECO:0000313" key="4">
    <source>
        <dbReference type="EMBL" id="PIL36028.1"/>
    </source>
</evidence>
<dbReference type="STRING" id="1077348.A0A2G8SR17"/>
<dbReference type="Gene3D" id="2.130.10.10">
    <property type="entry name" value="YVTN repeat-like/Quinoprotein amine dehydrogenase"/>
    <property type="match status" value="1"/>
</dbReference>